<sequence>MEYDHLAHPGQAGDQGCQHGFMESRSFFTNLIFFYNQVSHLVDEGKHLDVVYLLFSKALDSFFHRIFLEKLAAHDFNRYSLHWVKLAGCLDPESDGEWVTSSWQVVTSGVP</sequence>
<evidence type="ECO:0000313" key="1">
    <source>
        <dbReference type="EMBL" id="RMC06926.1"/>
    </source>
</evidence>
<dbReference type="AlphaFoldDB" id="A0A3M0K1B2"/>
<organism evidence="1 2">
    <name type="scientific">Hirundo rustica rustica</name>
    <dbReference type="NCBI Taxonomy" id="333673"/>
    <lineage>
        <taxon>Eukaryota</taxon>
        <taxon>Metazoa</taxon>
        <taxon>Chordata</taxon>
        <taxon>Craniata</taxon>
        <taxon>Vertebrata</taxon>
        <taxon>Euteleostomi</taxon>
        <taxon>Archelosauria</taxon>
        <taxon>Archosauria</taxon>
        <taxon>Dinosauria</taxon>
        <taxon>Saurischia</taxon>
        <taxon>Theropoda</taxon>
        <taxon>Coelurosauria</taxon>
        <taxon>Aves</taxon>
        <taxon>Neognathae</taxon>
        <taxon>Neoaves</taxon>
        <taxon>Telluraves</taxon>
        <taxon>Australaves</taxon>
        <taxon>Passeriformes</taxon>
        <taxon>Sylvioidea</taxon>
        <taxon>Hirundinidae</taxon>
        <taxon>Hirundo</taxon>
    </lineage>
</organism>
<gene>
    <name evidence="1" type="ORF">DUI87_16377</name>
</gene>
<keyword evidence="2" id="KW-1185">Reference proteome</keyword>
<name>A0A3M0K1B2_HIRRU</name>
<accession>A0A3M0K1B2</accession>
<dbReference type="STRING" id="333673.A0A3M0K1B2"/>
<dbReference type="EMBL" id="QRBI01000120">
    <property type="protein sequence ID" value="RMC06926.1"/>
    <property type="molecule type" value="Genomic_DNA"/>
</dbReference>
<reference evidence="1 2" key="1">
    <citation type="submission" date="2018-07" db="EMBL/GenBank/DDBJ databases">
        <title>A high quality draft genome assembly of the barn swallow (H. rustica rustica).</title>
        <authorList>
            <person name="Formenti G."/>
            <person name="Chiara M."/>
            <person name="Poveda L."/>
            <person name="Francoijs K.-J."/>
            <person name="Bonisoli-Alquati A."/>
            <person name="Canova L."/>
            <person name="Gianfranceschi L."/>
            <person name="Horner D.S."/>
            <person name="Saino N."/>
        </authorList>
    </citation>
    <scope>NUCLEOTIDE SEQUENCE [LARGE SCALE GENOMIC DNA]</scope>
    <source>
        <strain evidence="1">Chelidonia</strain>
        <tissue evidence="1">Blood</tissue>
    </source>
</reference>
<protein>
    <recommendedName>
        <fullName evidence="3">Reverse transcriptase domain-containing protein</fullName>
    </recommendedName>
</protein>
<dbReference type="OrthoDB" id="10481454at2759"/>
<evidence type="ECO:0008006" key="3">
    <source>
        <dbReference type="Google" id="ProtNLM"/>
    </source>
</evidence>
<dbReference type="Proteomes" id="UP000269221">
    <property type="component" value="Unassembled WGS sequence"/>
</dbReference>
<proteinExistence type="predicted"/>
<evidence type="ECO:0000313" key="2">
    <source>
        <dbReference type="Proteomes" id="UP000269221"/>
    </source>
</evidence>
<comment type="caution">
    <text evidence="1">The sequence shown here is derived from an EMBL/GenBank/DDBJ whole genome shotgun (WGS) entry which is preliminary data.</text>
</comment>